<dbReference type="Proteomes" id="UP000282613">
    <property type="component" value="Unassembled WGS sequence"/>
</dbReference>
<reference evidence="4" key="1">
    <citation type="submission" date="2017-02" db="UniProtKB">
        <authorList>
            <consortium name="WormBaseParasite"/>
        </authorList>
    </citation>
    <scope>IDENTIFICATION</scope>
</reference>
<dbReference type="STRING" id="60517.A0A0R3WEU4"/>
<dbReference type="AlphaFoldDB" id="A0A0R3WEU4"/>
<organism evidence="4">
    <name type="scientific">Taenia asiatica</name>
    <name type="common">Asian tapeworm</name>
    <dbReference type="NCBI Taxonomy" id="60517"/>
    <lineage>
        <taxon>Eukaryota</taxon>
        <taxon>Metazoa</taxon>
        <taxon>Spiralia</taxon>
        <taxon>Lophotrochozoa</taxon>
        <taxon>Platyhelminthes</taxon>
        <taxon>Cestoda</taxon>
        <taxon>Eucestoda</taxon>
        <taxon>Cyclophyllidea</taxon>
        <taxon>Taeniidae</taxon>
        <taxon>Taenia</taxon>
    </lineage>
</organism>
<keyword evidence="3" id="KW-1185">Reference proteome</keyword>
<dbReference type="WBParaSite" id="TASK_0000935801-mRNA-1">
    <property type="protein sequence ID" value="TASK_0000935801-mRNA-1"/>
    <property type="gene ID" value="TASK_0000935801"/>
</dbReference>
<proteinExistence type="predicted"/>
<reference evidence="2 3" key="2">
    <citation type="submission" date="2018-11" db="EMBL/GenBank/DDBJ databases">
        <authorList>
            <consortium name="Pathogen Informatics"/>
        </authorList>
    </citation>
    <scope>NUCLEOTIDE SEQUENCE [LARGE SCALE GENOMIC DNA]</scope>
</reference>
<accession>A0A0R3WEU4</accession>
<feature type="compositionally biased region" description="Basic and acidic residues" evidence="1">
    <location>
        <begin position="51"/>
        <end position="64"/>
    </location>
</feature>
<evidence type="ECO:0000256" key="1">
    <source>
        <dbReference type="SAM" id="MobiDB-lite"/>
    </source>
</evidence>
<protein>
    <submittedName>
        <fullName evidence="4">CUE domain-containing protein</fullName>
    </submittedName>
</protein>
<gene>
    <name evidence="2" type="ORF">TASK_LOCUS9359</name>
</gene>
<evidence type="ECO:0000313" key="4">
    <source>
        <dbReference type="WBParaSite" id="TASK_0000935801-mRNA-1"/>
    </source>
</evidence>
<evidence type="ECO:0000313" key="2">
    <source>
        <dbReference type="EMBL" id="VDK42977.1"/>
    </source>
</evidence>
<feature type="region of interest" description="Disordered" evidence="1">
    <location>
        <begin position="28"/>
        <end position="67"/>
    </location>
</feature>
<sequence>MEFRLDVCLTCFADNYVDQTLHRELTVQLSDNPDRPDVPEVPSIADPPTIEAEKRRLQGEKSTDAKVLQRYKNYMQNKRGR</sequence>
<name>A0A0R3WEU4_TAEAS</name>
<evidence type="ECO:0000313" key="3">
    <source>
        <dbReference type="Proteomes" id="UP000282613"/>
    </source>
</evidence>
<dbReference type="EMBL" id="UYRS01019113">
    <property type="protein sequence ID" value="VDK42977.1"/>
    <property type="molecule type" value="Genomic_DNA"/>
</dbReference>